<reference evidence="10 11" key="1">
    <citation type="submission" date="2016-12" db="EMBL/GenBank/DDBJ databases">
        <authorList>
            <person name="Song W.-J."/>
            <person name="Kurnit D.M."/>
        </authorList>
    </citation>
    <scope>NUCLEOTIDE SEQUENCE [LARGE SCALE GENOMIC DNA]</scope>
    <source>
        <strain evidence="10 11">DSM 19599</strain>
    </source>
</reference>
<evidence type="ECO:0000256" key="2">
    <source>
        <dbReference type="ARBA" id="ARBA00022679"/>
    </source>
</evidence>
<evidence type="ECO:0000256" key="8">
    <source>
        <dbReference type="SAM" id="MobiDB-lite"/>
    </source>
</evidence>
<dbReference type="Pfam" id="PF00814">
    <property type="entry name" value="TsaD"/>
    <property type="match status" value="1"/>
</dbReference>
<dbReference type="SUPFAM" id="SSF53067">
    <property type="entry name" value="Actin-like ATPase domain"/>
    <property type="match status" value="1"/>
</dbReference>
<keyword evidence="3" id="KW-0819">tRNA processing</keyword>
<dbReference type="EMBL" id="FRXO01000003">
    <property type="protein sequence ID" value="SHO65060.1"/>
    <property type="molecule type" value="Genomic_DNA"/>
</dbReference>
<gene>
    <name evidence="10" type="ORF">SAMN02745172_01956</name>
</gene>
<dbReference type="InterPro" id="IPR022496">
    <property type="entry name" value="T6A_TsaB"/>
</dbReference>
<dbReference type="Gene3D" id="3.30.420.40">
    <property type="match status" value="2"/>
</dbReference>
<dbReference type="GO" id="GO:0002949">
    <property type="term" value="P:tRNA threonylcarbamoyladenosine modification"/>
    <property type="evidence" value="ECO:0007669"/>
    <property type="project" value="InterPro"/>
</dbReference>
<sequence>MRILALDTAGSAASVAVLDLSGGVAAAGERLVVRFDPSPTGHAERLMTMITEAIGDLSLVPADLDRIAVSLGPGSFTGVRIAVATARGLAFALSRPLIGVGSLEAIAAASRAAHPGLPVIAAIDAKRDTLYLQGFDHAGAPLGPARAVPLAEAAALVPAGAVLTGSGADILADLSRRAGLATGPVEPGRIVEAATIARIAAARTPEPVAPEPIYLRPPDAKPQKRLPGLLAPGS</sequence>
<dbReference type="PANTHER" id="PTHR11735">
    <property type="entry name" value="TRNA N6-ADENOSINE THREONYLCARBAMOYLTRANSFERASE"/>
    <property type="match status" value="1"/>
</dbReference>
<evidence type="ECO:0000259" key="9">
    <source>
        <dbReference type="Pfam" id="PF00814"/>
    </source>
</evidence>
<dbReference type="RefSeq" id="WP_073627988.1">
    <property type="nucleotide sequence ID" value="NZ_FRXO01000003.1"/>
</dbReference>
<dbReference type="Proteomes" id="UP000186406">
    <property type="component" value="Unassembled WGS sequence"/>
</dbReference>
<keyword evidence="4" id="KW-0479">Metal-binding</keyword>
<organism evidence="10 11">
    <name type="scientific">Pseudoxanthobacter soli DSM 19599</name>
    <dbReference type="NCBI Taxonomy" id="1123029"/>
    <lineage>
        <taxon>Bacteria</taxon>
        <taxon>Pseudomonadati</taxon>
        <taxon>Pseudomonadota</taxon>
        <taxon>Alphaproteobacteria</taxon>
        <taxon>Hyphomicrobiales</taxon>
        <taxon>Segnochrobactraceae</taxon>
        <taxon>Pseudoxanthobacter</taxon>
    </lineage>
</organism>
<evidence type="ECO:0000256" key="1">
    <source>
        <dbReference type="ARBA" id="ARBA00012156"/>
    </source>
</evidence>
<keyword evidence="6" id="KW-0012">Acyltransferase</keyword>
<dbReference type="EC" id="2.3.1.234" evidence="1"/>
<dbReference type="GO" id="GO:0046872">
    <property type="term" value="F:metal ion binding"/>
    <property type="evidence" value="ECO:0007669"/>
    <property type="project" value="UniProtKB-KW"/>
</dbReference>
<dbReference type="PRINTS" id="PR00789">
    <property type="entry name" value="OSIALOPTASE"/>
</dbReference>
<name>A0A1M7ZJH3_9HYPH</name>
<dbReference type="PANTHER" id="PTHR11735:SF11">
    <property type="entry name" value="TRNA THREONYLCARBAMOYLADENOSINE BIOSYNTHESIS PROTEIN TSAB"/>
    <property type="match status" value="1"/>
</dbReference>
<dbReference type="InterPro" id="IPR017861">
    <property type="entry name" value="KAE1/TsaD"/>
</dbReference>
<evidence type="ECO:0000256" key="7">
    <source>
        <dbReference type="ARBA" id="ARBA00048117"/>
    </source>
</evidence>
<accession>A0A1M7ZJH3</accession>
<protein>
    <recommendedName>
        <fullName evidence="1">N(6)-L-threonylcarbamoyladenine synthase</fullName>
        <ecNumber evidence="1">2.3.1.234</ecNumber>
    </recommendedName>
</protein>
<dbReference type="AlphaFoldDB" id="A0A1M7ZJH3"/>
<keyword evidence="11" id="KW-1185">Reference proteome</keyword>
<dbReference type="NCBIfam" id="TIGR03725">
    <property type="entry name" value="T6A_YeaZ"/>
    <property type="match status" value="1"/>
</dbReference>
<dbReference type="InterPro" id="IPR043129">
    <property type="entry name" value="ATPase_NBD"/>
</dbReference>
<dbReference type="InterPro" id="IPR000905">
    <property type="entry name" value="Gcp-like_dom"/>
</dbReference>
<feature type="domain" description="Gcp-like" evidence="9">
    <location>
        <begin position="41"/>
        <end position="135"/>
    </location>
</feature>
<evidence type="ECO:0000256" key="3">
    <source>
        <dbReference type="ARBA" id="ARBA00022694"/>
    </source>
</evidence>
<evidence type="ECO:0000313" key="11">
    <source>
        <dbReference type="Proteomes" id="UP000186406"/>
    </source>
</evidence>
<feature type="region of interest" description="Disordered" evidence="8">
    <location>
        <begin position="208"/>
        <end position="234"/>
    </location>
</feature>
<evidence type="ECO:0000256" key="6">
    <source>
        <dbReference type="ARBA" id="ARBA00023315"/>
    </source>
</evidence>
<dbReference type="STRING" id="1123029.SAMN02745172_01956"/>
<comment type="catalytic activity">
    <reaction evidence="7">
        <text>L-threonylcarbamoyladenylate + adenosine(37) in tRNA = N(6)-L-threonylcarbamoyladenosine(37) in tRNA + AMP + H(+)</text>
        <dbReference type="Rhea" id="RHEA:37059"/>
        <dbReference type="Rhea" id="RHEA-COMP:10162"/>
        <dbReference type="Rhea" id="RHEA-COMP:10163"/>
        <dbReference type="ChEBI" id="CHEBI:15378"/>
        <dbReference type="ChEBI" id="CHEBI:73682"/>
        <dbReference type="ChEBI" id="CHEBI:74411"/>
        <dbReference type="ChEBI" id="CHEBI:74418"/>
        <dbReference type="ChEBI" id="CHEBI:456215"/>
        <dbReference type="EC" id="2.3.1.234"/>
    </reaction>
</comment>
<evidence type="ECO:0000313" key="10">
    <source>
        <dbReference type="EMBL" id="SHO65060.1"/>
    </source>
</evidence>
<dbReference type="GO" id="GO:0005829">
    <property type="term" value="C:cytosol"/>
    <property type="evidence" value="ECO:0007669"/>
    <property type="project" value="TreeGrafter"/>
</dbReference>
<proteinExistence type="predicted"/>
<keyword evidence="2" id="KW-0808">Transferase</keyword>
<dbReference type="GO" id="GO:0061711">
    <property type="term" value="F:tRNA N(6)-L-threonylcarbamoyladenine synthase activity"/>
    <property type="evidence" value="ECO:0007669"/>
    <property type="project" value="UniProtKB-EC"/>
</dbReference>
<evidence type="ECO:0000256" key="5">
    <source>
        <dbReference type="ARBA" id="ARBA00023004"/>
    </source>
</evidence>
<evidence type="ECO:0000256" key="4">
    <source>
        <dbReference type="ARBA" id="ARBA00022723"/>
    </source>
</evidence>
<keyword evidence="5" id="KW-0408">Iron</keyword>